<sequence length="359" mass="40557">MGRRNKTINKTGQVHFAEQSIPNLMQHLIISSDDYMKPDGRGLITSPSVNTLNRLERAKIVFWFRPLQTAHYAFRETVYLLKQLRKRIVLSLLLLCMLLMLVYVIPGRHQSYVLLIEKQIMLCFYWLGLGVLSSIGLGTGLHTFILYLGPHIASVTMAAYECNSLEFPNPPYPEMIICPNVEGVVGKAVTIWAIMSKVRFEALMWGAGTALGELPPYFMAKAARISGEEPDDEEYREFLAFINQNSPHTPSFTDRCKITMEKIVANLGFIGILVFASVPNPFFDLAGITCGHFLVPFWTFFGATLIGKAILKMHIQNSTMLQKMLACLVTGMILWFAISILNSLAQRWHKRLLISYLSS</sequence>
<dbReference type="AlphaFoldDB" id="A0A0N4UIW7"/>
<evidence type="ECO:0000256" key="1">
    <source>
        <dbReference type="SAM" id="Phobius"/>
    </source>
</evidence>
<evidence type="ECO:0000313" key="5">
    <source>
        <dbReference type="WBParaSite" id="DME_0000757001-mRNA-1"/>
    </source>
</evidence>
<evidence type="ECO:0000313" key="2">
    <source>
        <dbReference type="EMBL" id="VDN51864.1"/>
    </source>
</evidence>
<dbReference type="WBParaSite" id="DME_0000757001-mRNA-1">
    <property type="protein sequence ID" value="DME_0000757001-mRNA-1"/>
    <property type="gene ID" value="DME_0000757001"/>
</dbReference>
<dbReference type="OrthoDB" id="2016540at2759"/>
<feature type="transmembrane region" description="Helical" evidence="1">
    <location>
        <begin position="88"/>
        <end position="105"/>
    </location>
</feature>
<dbReference type="EMBL" id="UYYG01000034">
    <property type="protein sequence ID" value="VDN51864.1"/>
    <property type="molecule type" value="Genomic_DNA"/>
</dbReference>
<keyword evidence="1" id="KW-0812">Transmembrane</keyword>
<reference evidence="2 4" key="2">
    <citation type="submission" date="2018-11" db="EMBL/GenBank/DDBJ databases">
        <authorList>
            <consortium name="Pathogen Informatics"/>
        </authorList>
    </citation>
    <scope>NUCLEOTIDE SEQUENCE [LARGE SCALE GENOMIC DNA]</scope>
</reference>
<proteinExistence type="predicted"/>
<protein>
    <submittedName>
        <fullName evidence="5">Vacuole membrane protein 1</fullName>
    </submittedName>
</protein>
<keyword evidence="1" id="KW-1133">Transmembrane helix</keyword>
<dbReference type="Proteomes" id="UP000274756">
    <property type="component" value="Unassembled WGS sequence"/>
</dbReference>
<feature type="transmembrane region" description="Helical" evidence="1">
    <location>
        <begin position="263"/>
        <end position="279"/>
    </location>
</feature>
<keyword evidence="4" id="KW-1185">Reference proteome</keyword>
<dbReference type="STRING" id="318479.A0A0N4UIW7"/>
<reference evidence="5" key="1">
    <citation type="submission" date="2017-02" db="UniProtKB">
        <authorList>
            <consortium name="WormBaseParasite"/>
        </authorList>
    </citation>
    <scope>IDENTIFICATION</scope>
</reference>
<feature type="transmembrane region" description="Helical" evidence="1">
    <location>
        <begin position="285"/>
        <end position="311"/>
    </location>
</feature>
<evidence type="ECO:0000313" key="4">
    <source>
        <dbReference type="Proteomes" id="UP000274756"/>
    </source>
</evidence>
<keyword evidence="1" id="KW-0472">Membrane</keyword>
<accession>A0A0N4UIW7</accession>
<organism evidence="3 5">
    <name type="scientific">Dracunculus medinensis</name>
    <name type="common">Guinea worm</name>
    <dbReference type="NCBI Taxonomy" id="318479"/>
    <lineage>
        <taxon>Eukaryota</taxon>
        <taxon>Metazoa</taxon>
        <taxon>Ecdysozoa</taxon>
        <taxon>Nematoda</taxon>
        <taxon>Chromadorea</taxon>
        <taxon>Rhabditida</taxon>
        <taxon>Spirurina</taxon>
        <taxon>Dracunculoidea</taxon>
        <taxon>Dracunculidae</taxon>
        <taxon>Dracunculus</taxon>
    </lineage>
</organism>
<dbReference type="Proteomes" id="UP000038040">
    <property type="component" value="Unplaced"/>
</dbReference>
<evidence type="ECO:0000313" key="3">
    <source>
        <dbReference type="Proteomes" id="UP000038040"/>
    </source>
</evidence>
<gene>
    <name evidence="2" type="ORF">DME_LOCUS1837</name>
</gene>
<feature type="transmembrane region" description="Helical" evidence="1">
    <location>
        <begin position="125"/>
        <end position="148"/>
    </location>
</feature>
<name>A0A0N4UIW7_DRAME</name>
<feature type="transmembrane region" description="Helical" evidence="1">
    <location>
        <begin position="323"/>
        <end position="345"/>
    </location>
</feature>